<feature type="transmembrane region" description="Helical" evidence="9">
    <location>
        <begin position="390"/>
        <end position="410"/>
    </location>
</feature>
<reference evidence="11 12" key="1">
    <citation type="submission" date="2017-06" db="EMBL/GenBank/DDBJ databases">
        <title>Genome sequencing of cyanobaciteial culture collection at National Institute for Environmental Studies (NIES).</title>
        <authorList>
            <person name="Hirose Y."/>
            <person name="Shimura Y."/>
            <person name="Fujisawa T."/>
            <person name="Nakamura Y."/>
            <person name="Kawachi M."/>
        </authorList>
    </citation>
    <scope>NUCLEOTIDE SEQUENCE [LARGE SCALE GENOMIC DNA]</scope>
    <source>
        <strain evidence="11 12">NIES-37</strain>
    </source>
</reference>
<sequence length="735" mass="83006">MISGILQKLRTALTKDKITRDTYSSKKWLQIVLCSSLGVTAVVWGVRELKWLQSWELKAYDQMLRSRPTQPRDNRILLVTITQQDLARYQWPLLDKTVNQLLQKLESYQPRVIALNLYRPEQKNLTAGIANPQNIIATCAKSTIGRPEIPPPSNLSIDNIGFNDLIPDSESDQIVRRALLFSHSADKKCTTEFSFAALAAISYLEKAGLELDFPDQQHLSIGKTMIPILTSNFGSYENLDAEGYQILLNYRQPANFVQEVSLTAVLKNQLKPEQIKDRLVFIGANAATIHPGYYTPYSAAPDEPARMAAVFIQAQIASQIISTVLDGKSLIWDWPNWTEILWIWAWSLIGGTIAWRLRHPLLLVTIGGITLIGLVGICFGLFLFSGWVPLIPPTLTLLITGMSVMTYTTYQTQQQTRLIILQVEKQKEVIEQLDILLQETKADKLIQDKHYHQSPEILKPKITGDFLLGGRYQIAKILGSGGFGCSYLAHDTQRPGHPTCVVKQLMPARRDTKFLEVARRLFNSEAEILAALGKHQQIPELLAYFEENQEFYLVEQYIPGHTLHEELPPVQGVKNESGVIDMLKGVLEVLEFVHEHRVIHRDIKPHNIIRSADDRRLVLIDFGAVKLMQPPNSEQTELATVAIGTRGYAPPEQFAGHPRLCSDIYALGMIGIQALTGIQPQELHPDPDTGNIIWRVYAQVSEEFAEILDRMVRYHFSDRYQSAIDVIQDLKSLGK</sequence>
<keyword evidence="4" id="KW-0547">Nucleotide-binding</keyword>
<comment type="catalytic activity">
    <reaction evidence="7">
        <text>L-threonyl-[protein] + ATP = O-phospho-L-threonyl-[protein] + ADP + H(+)</text>
        <dbReference type="Rhea" id="RHEA:46608"/>
        <dbReference type="Rhea" id="RHEA-COMP:11060"/>
        <dbReference type="Rhea" id="RHEA-COMP:11605"/>
        <dbReference type="ChEBI" id="CHEBI:15378"/>
        <dbReference type="ChEBI" id="CHEBI:30013"/>
        <dbReference type="ChEBI" id="CHEBI:30616"/>
        <dbReference type="ChEBI" id="CHEBI:61977"/>
        <dbReference type="ChEBI" id="CHEBI:456216"/>
        <dbReference type="EC" id="2.7.11.1"/>
    </reaction>
</comment>
<evidence type="ECO:0000256" key="8">
    <source>
        <dbReference type="ARBA" id="ARBA00048679"/>
    </source>
</evidence>
<dbReference type="SMART" id="SM00220">
    <property type="entry name" value="S_TKc"/>
    <property type="match status" value="1"/>
</dbReference>
<evidence type="ECO:0000256" key="9">
    <source>
        <dbReference type="SAM" id="Phobius"/>
    </source>
</evidence>
<dbReference type="EMBL" id="AP018248">
    <property type="protein sequence ID" value="BAY97819.1"/>
    <property type="molecule type" value="Genomic_DNA"/>
</dbReference>
<dbReference type="InterPro" id="IPR011009">
    <property type="entry name" value="Kinase-like_dom_sf"/>
</dbReference>
<evidence type="ECO:0000256" key="7">
    <source>
        <dbReference type="ARBA" id="ARBA00047899"/>
    </source>
</evidence>
<evidence type="ECO:0000256" key="3">
    <source>
        <dbReference type="ARBA" id="ARBA00022679"/>
    </source>
</evidence>
<dbReference type="Pfam" id="PF05226">
    <property type="entry name" value="CHASE2"/>
    <property type="match status" value="1"/>
</dbReference>
<dbReference type="Pfam" id="PF00069">
    <property type="entry name" value="Pkinase"/>
    <property type="match status" value="1"/>
</dbReference>
<keyword evidence="9" id="KW-1133">Transmembrane helix</keyword>
<evidence type="ECO:0000256" key="2">
    <source>
        <dbReference type="ARBA" id="ARBA00022527"/>
    </source>
</evidence>
<accession>A0A1Z4MWG5</accession>
<comment type="catalytic activity">
    <reaction evidence="8">
        <text>L-seryl-[protein] + ATP = O-phospho-L-seryl-[protein] + ADP + H(+)</text>
        <dbReference type="Rhea" id="RHEA:17989"/>
        <dbReference type="Rhea" id="RHEA-COMP:9863"/>
        <dbReference type="Rhea" id="RHEA-COMP:11604"/>
        <dbReference type="ChEBI" id="CHEBI:15378"/>
        <dbReference type="ChEBI" id="CHEBI:29999"/>
        <dbReference type="ChEBI" id="CHEBI:30616"/>
        <dbReference type="ChEBI" id="CHEBI:83421"/>
        <dbReference type="ChEBI" id="CHEBI:456216"/>
        <dbReference type="EC" id="2.7.11.1"/>
    </reaction>
</comment>
<dbReference type="PROSITE" id="PS50011">
    <property type="entry name" value="PROTEIN_KINASE_DOM"/>
    <property type="match status" value="1"/>
</dbReference>
<dbReference type="Proteomes" id="UP000218785">
    <property type="component" value="Chromosome"/>
</dbReference>
<dbReference type="GO" id="GO:0005524">
    <property type="term" value="F:ATP binding"/>
    <property type="evidence" value="ECO:0007669"/>
    <property type="project" value="UniProtKB-KW"/>
</dbReference>
<dbReference type="RefSeq" id="WP_096574812.1">
    <property type="nucleotide sequence ID" value="NZ_CAWNJS010000001.1"/>
</dbReference>
<dbReference type="KEGG" id="ttq:NIES37_17640"/>
<dbReference type="InterPro" id="IPR000719">
    <property type="entry name" value="Prot_kinase_dom"/>
</dbReference>
<keyword evidence="12" id="KW-1185">Reference proteome</keyword>
<name>A0A1Z4MWG5_9CYAN</name>
<evidence type="ECO:0000256" key="1">
    <source>
        <dbReference type="ARBA" id="ARBA00012513"/>
    </source>
</evidence>
<gene>
    <name evidence="11" type="ORF">NIES37_17640</name>
</gene>
<dbReference type="PANTHER" id="PTHR24363:SF0">
    <property type="entry name" value="SERINE_THREONINE KINASE LIKE DOMAIN CONTAINING 1"/>
    <property type="match status" value="1"/>
</dbReference>
<keyword evidence="3" id="KW-0808">Transferase</keyword>
<evidence type="ECO:0000256" key="4">
    <source>
        <dbReference type="ARBA" id="ARBA00022741"/>
    </source>
</evidence>
<dbReference type="InterPro" id="IPR007890">
    <property type="entry name" value="CHASE2"/>
</dbReference>
<evidence type="ECO:0000313" key="11">
    <source>
        <dbReference type="EMBL" id="BAY97819.1"/>
    </source>
</evidence>
<dbReference type="AlphaFoldDB" id="A0A1Z4MWG5"/>
<protein>
    <recommendedName>
        <fullName evidence="1">non-specific serine/threonine protein kinase</fullName>
        <ecNumber evidence="1">2.7.11.1</ecNumber>
    </recommendedName>
</protein>
<organism evidence="11 12">
    <name type="scientific">Tolypothrix tenuis PCC 7101</name>
    <dbReference type="NCBI Taxonomy" id="231146"/>
    <lineage>
        <taxon>Bacteria</taxon>
        <taxon>Bacillati</taxon>
        <taxon>Cyanobacteriota</taxon>
        <taxon>Cyanophyceae</taxon>
        <taxon>Nostocales</taxon>
        <taxon>Tolypothrichaceae</taxon>
        <taxon>Tolypothrix</taxon>
    </lineage>
</organism>
<dbReference type="EC" id="2.7.11.1" evidence="1"/>
<evidence type="ECO:0000256" key="5">
    <source>
        <dbReference type="ARBA" id="ARBA00022777"/>
    </source>
</evidence>
<evidence type="ECO:0000256" key="6">
    <source>
        <dbReference type="ARBA" id="ARBA00022840"/>
    </source>
</evidence>
<keyword evidence="2 11" id="KW-0723">Serine/threonine-protein kinase</keyword>
<dbReference type="PANTHER" id="PTHR24363">
    <property type="entry name" value="SERINE/THREONINE PROTEIN KINASE"/>
    <property type="match status" value="1"/>
</dbReference>
<evidence type="ECO:0000313" key="12">
    <source>
        <dbReference type="Proteomes" id="UP000218785"/>
    </source>
</evidence>
<feature type="transmembrane region" description="Helical" evidence="9">
    <location>
        <begin position="361"/>
        <end position="384"/>
    </location>
</feature>
<keyword evidence="6" id="KW-0067">ATP-binding</keyword>
<keyword evidence="9" id="KW-0472">Membrane</keyword>
<keyword evidence="5 11" id="KW-0418">Kinase</keyword>
<keyword evidence="9" id="KW-0812">Transmembrane</keyword>
<evidence type="ECO:0000259" key="10">
    <source>
        <dbReference type="PROSITE" id="PS50011"/>
    </source>
</evidence>
<feature type="domain" description="Protein kinase" evidence="10">
    <location>
        <begin position="472"/>
        <end position="733"/>
    </location>
</feature>
<dbReference type="Gene3D" id="3.30.200.20">
    <property type="entry name" value="Phosphorylase Kinase, domain 1"/>
    <property type="match status" value="1"/>
</dbReference>
<dbReference type="SMART" id="SM01080">
    <property type="entry name" value="CHASE2"/>
    <property type="match status" value="1"/>
</dbReference>
<dbReference type="Gene3D" id="1.10.510.10">
    <property type="entry name" value="Transferase(Phosphotransferase) domain 1"/>
    <property type="match status" value="1"/>
</dbReference>
<proteinExistence type="predicted"/>
<dbReference type="GO" id="GO:0004674">
    <property type="term" value="F:protein serine/threonine kinase activity"/>
    <property type="evidence" value="ECO:0007669"/>
    <property type="project" value="UniProtKB-KW"/>
</dbReference>
<dbReference type="CDD" id="cd14014">
    <property type="entry name" value="STKc_PknB_like"/>
    <property type="match status" value="1"/>
</dbReference>
<dbReference type="SUPFAM" id="SSF56112">
    <property type="entry name" value="Protein kinase-like (PK-like)"/>
    <property type="match status" value="1"/>
</dbReference>